<evidence type="ECO:0000259" key="5">
    <source>
        <dbReference type="PROSITE" id="PS50977"/>
    </source>
</evidence>
<organism evidence="6 7">
    <name type="scientific">Alteromonas profundi</name>
    <dbReference type="NCBI Taxonomy" id="2696062"/>
    <lineage>
        <taxon>Bacteria</taxon>
        <taxon>Pseudomonadati</taxon>
        <taxon>Pseudomonadota</taxon>
        <taxon>Gammaproteobacteria</taxon>
        <taxon>Alteromonadales</taxon>
        <taxon>Alteromonadaceae</taxon>
        <taxon>Alteromonas/Salinimonas group</taxon>
        <taxon>Alteromonas</taxon>
    </lineage>
</organism>
<dbReference type="InterPro" id="IPR011075">
    <property type="entry name" value="TetR_C"/>
</dbReference>
<dbReference type="PANTHER" id="PTHR47506">
    <property type="entry name" value="TRANSCRIPTIONAL REGULATORY PROTEIN"/>
    <property type="match status" value="1"/>
</dbReference>
<evidence type="ECO:0000313" key="6">
    <source>
        <dbReference type="EMBL" id="NDV91026.1"/>
    </source>
</evidence>
<dbReference type="PROSITE" id="PS50977">
    <property type="entry name" value="HTH_TETR_2"/>
    <property type="match status" value="1"/>
</dbReference>
<feature type="DNA-binding region" description="H-T-H motif" evidence="4">
    <location>
        <begin position="25"/>
        <end position="44"/>
    </location>
</feature>
<accession>A0A7X5LKJ5</accession>
<reference evidence="6 7" key="1">
    <citation type="submission" date="2020-01" db="EMBL/GenBank/DDBJ databases">
        <authorList>
            <person name="Chen J."/>
            <person name="Zhu S."/>
            <person name="Yang J."/>
        </authorList>
    </citation>
    <scope>NUCLEOTIDE SEQUENCE [LARGE SCALE GENOMIC DNA]</scope>
    <source>
        <strain evidence="6 7">345S023</strain>
    </source>
</reference>
<dbReference type="Gene3D" id="1.10.357.10">
    <property type="entry name" value="Tetracycline Repressor, domain 2"/>
    <property type="match status" value="1"/>
</dbReference>
<comment type="caution">
    <text evidence="6">The sequence shown here is derived from an EMBL/GenBank/DDBJ whole genome shotgun (WGS) entry which is preliminary data.</text>
</comment>
<feature type="domain" description="HTH tetR-type" evidence="5">
    <location>
        <begin position="2"/>
        <end position="62"/>
    </location>
</feature>
<gene>
    <name evidence="6" type="ORF">GTH32_07430</name>
</gene>
<evidence type="ECO:0000256" key="2">
    <source>
        <dbReference type="ARBA" id="ARBA00023125"/>
    </source>
</evidence>
<evidence type="ECO:0000256" key="3">
    <source>
        <dbReference type="ARBA" id="ARBA00023163"/>
    </source>
</evidence>
<dbReference type="InterPro" id="IPR009057">
    <property type="entry name" value="Homeodomain-like_sf"/>
</dbReference>
<evidence type="ECO:0000313" key="7">
    <source>
        <dbReference type="Proteomes" id="UP000470213"/>
    </source>
</evidence>
<keyword evidence="7" id="KW-1185">Reference proteome</keyword>
<dbReference type="PANTHER" id="PTHR47506:SF1">
    <property type="entry name" value="HTH-TYPE TRANSCRIPTIONAL REGULATOR YJDC"/>
    <property type="match status" value="1"/>
</dbReference>
<keyword evidence="1" id="KW-0805">Transcription regulation</keyword>
<name>A0A7X5LKJ5_9ALTE</name>
<proteinExistence type="predicted"/>
<sequence>MKYATQEVIEKATVLFWQKGFQAAGMRDIQDALDMRPGSIYARFKSKEGLFQLVVEHYVENSKAKLNAVAEATSPCTALHSFFTQALINPEEYRFMRQCLLVKSITELDVIGEQGKQAVVEGMAVLQQCFASIVSRAIECQELPTSTPVDLAANWLQNQFVGLRAFALMQHDNAAIATMIDKVLIDLKTQWPINRTLNAH</sequence>
<evidence type="ECO:0000256" key="1">
    <source>
        <dbReference type="ARBA" id="ARBA00023015"/>
    </source>
</evidence>
<dbReference type="InterPro" id="IPR036271">
    <property type="entry name" value="Tet_transcr_reg_TetR-rel_C_sf"/>
</dbReference>
<dbReference type="Pfam" id="PF16925">
    <property type="entry name" value="TetR_C_13"/>
    <property type="match status" value="1"/>
</dbReference>
<keyword evidence="2 4" id="KW-0238">DNA-binding</keyword>
<protein>
    <submittedName>
        <fullName evidence="6">TetR family transcriptional regulator</fullName>
    </submittedName>
</protein>
<dbReference type="GO" id="GO:0003677">
    <property type="term" value="F:DNA binding"/>
    <property type="evidence" value="ECO:0007669"/>
    <property type="project" value="UniProtKB-UniRule"/>
</dbReference>
<dbReference type="SUPFAM" id="SSF46689">
    <property type="entry name" value="Homeodomain-like"/>
    <property type="match status" value="1"/>
</dbReference>
<dbReference type="Pfam" id="PF00440">
    <property type="entry name" value="TetR_N"/>
    <property type="match status" value="1"/>
</dbReference>
<dbReference type="AlphaFoldDB" id="A0A7X5LKJ5"/>
<dbReference type="SUPFAM" id="SSF48498">
    <property type="entry name" value="Tetracyclin repressor-like, C-terminal domain"/>
    <property type="match status" value="1"/>
</dbReference>
<dbReference type="Proteomes" id="UP000470213">
    <property type="component" value="Unassembled WGS sequence"/>
</dbReference>
<dbReference type="RefSeq" id="WP_163084610.1">
    <property type="nucleotide sequence ID" value="NZ_JAAAWN010000007.1"/>
</dbReference>
<dbReference type="EMBL" id="JAAAWN010000007">
    <property type="protein sequence ID" value="NDV91026.1"/>
    <property type="molecule type" value="Genomic_DNA"/>
</dbReference>
<evidence type="ECO:0000256" key="4">
    <source>
        <dbReference type="PROSITE-ProRule" id="PRU00335"/>
    </source>
</evidence>
<keyword evidence="3" id="KW-0804">Transcription</keyword>
<dbReference type="InterPro" id="IPR001647">
    <property type="entry name" value="HTH_TetR"/>
</dbReference>